<keyword evidence="2" id="KW-0472">Membrane</keyword>
<proteinExistence type="predicted"/>
<dbReference type="AlphaFoldDB" id="A0A3N4ZSA9"/>
<keyword evidence="4" id="KW-1185">Reference proteome</keyword>
<evidence type="ECO:0000313" key="3">
    <source>
        <dbReference type="EMBL" id="RPF22621.1"/>
    </source>
</evidence>
<keyword evidence="2" id="KW-0812">Transmembrane</keyword>
<organism evidence="3 4">
    <name type="scientific">Myceligenerans xiligouense</name>
    <dbReference type="NCBI Taxonomy" id="253184"/>
    <lineage>
        <taxon>Bacteria</taxon>
        <taxon>Bacillati</taxon>
        <taxon>Actinomycetota</taxon>
        <taxon>Actinomycetes</taxon>
        <taxon>Micrococcales</taxon>
        <taxon>Promicromonosporaceae</taxon>
        <taxon>Myceligenerans</taxon>
    </lineage>
</organism>
<feature type="transmembrane region" description="Helical" evidence="2">
    <location>
        <begin position="58"/>
        <end position="77"/>
    </location>
</feature>
<dbReference type="RefSeq" id="WP_123815506.1">
    <property type="nucleotide sequence ID" value="NZ_RKQZ01000001.1"/>
</dbReference>
<dbReference type="Proteomes" id="UP000280501">
    <property type="component" value="Unassembled WGS sequence"/>
</dbReference>
<gene>
    <name evidence="3" type="ORF">EDD34_3289</name>
</gene>
<comment type="caution">
    <text evidence="3">The sequence shown here is derived from an EMBL/GenBank/DDBJ whole genome shotgun (WGS) entry which is preliminary data.</text>
</comment>
<keyword evidence="2" id="KW-1133">Transmembrane helix</keyword>
<protein>
    <submittedName>
        <fullName evidence="3">Uncharacterized protein</fullName>
    </submittedName>
</protein>
<feature type="region of interest" description="Disordered" evidence="1">
    <location>
        <begin position="1"/>
        <end position="21"/>
    </location>
</feature>
<sequence>MTTQATVLEPDTTGPLEPDRTGTISVRVDTSDAARTGSGDAVAAGEDGTARGRLLRRCAAGATVLAILTALLVGWVSQARADTTDRLETLNARIDERVVAGRATAERLATVIVVARNVRAASSDADPEARATLDAAIRSAEGVVGQRVTTQEPATVPQAEMLVEQAGLMQQALALATTDLRTAVDLVLVSRGDLPSEMHHAPADEEGASVLTAVARP</sequence>
<reference evidence="3 4" key="1">
    <citation type="submission" date="2018-11" db="EMBL/GenBank/DDBJ databases">
        <title>Sequencing the genomes of 1000 actinobacteria strains.</title>
        <authorList>
            <person name="Klenk H.-P."/>
        </authorList>
    </citation>
    <scope>NUCLEOTIDE SEQUENCE [LARGE SCALE GENOMIC DNA]</scope>
    <source>
        <strain evidence="3 4">DSM 15700</strain>
    </source>
</reference>
<evidence type="ECO:0000256" key="2">
    <source>
        <dbReference type="SAM" id="Phobius"/>
    </source>
</evidence>
<evidence type="ECO:0000256" key="1">
    <source>
        <dbReference type="SAM" id="MobiDB-lite"/>
    </source>
</evidence>
<accession>A0A3N4ZSA9</accession>
<evidence type="ECO:0000313" key="4">
    <source>
        <dbReference type="Proteomes" id="UP000280501"/>
    </source>
</evidence>
<name>A0A3N4ZSA9_9MICO</name>
<dbReference type="EMBL" id="RKQZ01000001">
    <property type="protein sequence ID" value="RPF22621.1"/>
    <property type="molecule type" value="Genomic_DNA"/>
</dbReference>